<evidence type="ECO:0000256" key="4">
    <source>
        <dbReference type="ARBA" id="ARBA00022777"/>
    </source>
</evidence>
<evidence type="ECO:0000256" key="2">
    <source>
        <dbReference type="ARBA" id="ARBA00022679"/>
    </source>
</evidence>
<evidence type="ECO:0000256" key="1">
    <source>
        <dbReference type="ARBA" id="ARBA00006219"/>
    </source>
</evidence>
<evidence type="ECO:0000313" key="9">
    <source>
        <dbReference type="EMBL" id="MBP2375522.1"/>
    </source>
</evidence>
<dbReference type="CDD" id="cd05150">
    <property type="entry name" value="APH"/>
    <property type="match status" value="1"/>
</dbReference>
<keyword evidence="5 7" id="KW-0067">ATP-binding</keyword>
<evidence type="ECO:0000256" key="6">
    <source>
        <dbReference type="ARBA" id="ARBA00023251"/>
    </source>
</evidence>
<comment type="caution">
    <text evidence="9">The sequence shown here is derived from an EMBL/GenBank/DDBJ whole genome shotgun (WGS) entry which is preliminary data.</text>
</comment>
<evidence type="ECO:0000256" key="7">
    <source>
        <dbReference type="PIRNR" id="PIRNR000706"/>
    </source>
</evidence>
<proteinExistence type="inferred from homology"/>
<accession>A0ABS4WH38</accession>
<dbReference type="PIRSF" id="PIRSF000706">
    <property type="entry name" value="Kanamycin_kin"/>
    <property type="match status" value="1"/>
</dbReference>
<dbReference type="EC" id="2.7.1.95" evidence="9"/>
<comment type="similarity">
    <text evidence="1 7">Belongs to the aminoglycoside phosphotransferase family.</text>
</comment>
<reference evidence="9 10" key="1">
    <citation type="submission" date="2021-03" db="EMBL/GenBank/DDBJ databases">
        <title>Sequencing the genomes of 1000 actinobacteria strains.</title>
        <authorList>
            <person name="Klenk H.-P."/>
        </authorList>
    </citation>
    <scope>NUCLEOTIDE SEQUENCE [LARGE SCALE GENOMIC DNA]</scope>
    <source>
        <strain evidence="9 10">DSM 15454</strain>
    </source>
</reference>
<dbReference type="InterPro" id="IPR011009">
    <property type="entry name" value="Kinase-like_dom_sf"/>
</dbReference>
<dbReference type="Proteomes" id="UP000766570">
    <property type="component" value="Unassembled WGS sequence"/>
</dbReference>
<feature type="domain" description="Aminoglycoside phosphotransferase" evidence="8">
    <location>
        <begin position="41"/>
        <end position="253"/>
    </location>
</feature>
<protein>
    <submittedName>
        <fullName evidence="9">Kanamycin kinase</fullName>
        <ecNumber evidence="9">2.7.1.95</ecNumber>
    </submittedName>
</protein>
<dbReference type="InterPro" id="IPR024165">
    <property type="entry name" value="Kan/Strep_kinase"/>
</dbReference>
<gene>
    <name evidence="9" type="ORF">JOF46_003434</name>
</gene>
<dbReference type="Gene3D" id="3.30.200.20">
    <property type="entry name" value="Phosphorylase Kinase, domain 1"/>
    <property type="match status" value="1"/>
</dbReference>
<evidence type="ECO:0000256" key="3">
    <source>
        <dbReference type="ARBA" id="ARBA00022741"/>
    </source>
</evidence>
<name>A0ABS4WH38_9MICC</name>
<dbReference type="EMBL" id="JAGIOE010000001">
    <property type="protein sequence ID" value="MBP2375522.1"/>
    <property type="molecule type" value="Genomic_DNA"/>
</dbReference>
<keyword evidence="2 7" id="KW-0808">Transferase</keyword>
<keyword evidence="3 7" id="KW-0547">Nucleotide-binding</keyword>
<keyword evidence="10" id="KW-1185">Reference proteome</keyword>
<sequence length="271" mass="29266">MSLRPPLAFIPAETGTIPASVSRMAGDQDSEAVWINQAGGTTYRIGAGTATDRYLKYAPRGTADPDFAAEALRLRWASEHARVPEVIQVGSDESGSWLLTAALPGESAVSGTWMKRPELAARALGAGLRKLHESLPVQDCPFEWSVGERLRAFEQRIAAGEGPENWSGDCVHLGIGEARELLSNPPLPLDLVVCHGDACAPNTLLDGHGNFYAHVDLGELGVADRWADLAVAAWSTAWNYGSGYEDHVYAGYGIEPDATRIGYYRMLWDLS</sequence>
<dbReference type="Gene3D" id="3.90.1200.10">
    <property type="match status" value="1"/>
</dbReference>
<evidence type="ECO:0000313" key="10">
    <source>
        <dbReference type="Proteomes" id="UP000766570"/>
    </source>
</evidence>
<dbReference type="Pfam" id="PF01636">
    <property type="entry name" value="APH"/>
    <property type="match status" value="1"/>
</dbReference>
<evidence type="ECO:0000256" key="5">
    <source>
        <dbReference type="ARBA" id="ARBA00022840"/>
    </source>
</evidence>
<dbReference type="GO" id="GO:0008910">
    <property type="term" value="F:kanamycin kinase activity"/>
    <property type="evidence" value="ECO:0007669"/>
    <property type="project" value="UniProtKB-EC"/>
</dbReference>
<keyword evidence="6 7" id="KW-0046">Antibiotic resistance</keyword>
<dbReference type="InterPro" id="IPR002575">
    <property type="entry name" value="Aminoglycoside_PTrfase"/>
</dbReference>
<dbReference type="SUPFAM" id="SSF56112">
    <property type="entry name" value="Protein kinase-like (PK-like)"/>
    <property type="match status" value="1"/>
</dbReference>
<evidence type="ECO:0000259" key="8">
    <source>
        <dbReference type="Pfam" id="PF01636"/>
    </source>
</evidence>
<keyword evidence="4 7" id="KW-0418">Kinase</keyword>
<organism evidence="9 10">
    <name type="scientific">Paeniglutamicibacter psychrophenolicus</name>
    <dbReference type="NCBI Taxonomy" id="257454"/>
    <lineage>
        <taxon>Bacteria</taxon>
        <taxon>Bacillati</taxon>
        <taxon>Actinomycetota</taxon>
        <taxon>Actinomycetes</taxon>
        <taxon>Micrococcales</taxon>
        <taxon>Micrococcaceae</taxon>
        <taxon>Paeniglutamicibacter</taxon>
    </lineage>
</organism>
<dbReference type="RefSeq" id="WP_209909297.1">
    <property type="nucleotide sequence ID" value="NZ_BAAAMI010000013.1"/>
</dbReference>